<dbReference type="InterPro" id="IPR008914">
    <property type="entry name" value="PEBP"/>
</dbReference>
<dbReference type="PANTHER" id="PTHR30289:SF1">
    <property type="entry name" value="PEBP (PHOSPHATIDYLETHANOLAMINE-BINDING PROTEIN) FAMILY PROTEIN"/>
    <property type="match status" value="1"/>
</dbReference>
<dbReference type="Gene3D" id="3.90.280.10">
    <property type="entry name" value="PEBP-like"/>
    <property type="match status" value="1"/>
</dbReference>
<feature type="signal peptide" evidence="2">
    <location>
        <begin position="1"/>
        <end position="20"/>
    </location>
</feature>
<name>F1ZAV2_9SPHN</name>
<evidence type="ECO:0000313" key="4">
    <source>
        <dbReference type="Proteomes" id="UP000004728"/>
    </source>
</evidence>
<dbReference type="Proteomes" id="UP000004728">
    <property type="component" value="Unassembled WGS sequence"/>
</dbReference>
<dbReference type="STRING" id="983920.Y88_0322"/>
<dbReference type="InParanoid" id="F1ZAV2"/>
<reference evidence="3 4" key="1">
    <citation type="journal article" date="2012" name="J. Bacteriol.">
        <title>Draft Genome Sequence of Novosphingobium nitrogenifigens Y88T.</title>
        <authorList>
            <person name="Strabala T.J."/>
            <person name="Macdonald L."/>
            <person name="Liu V."/>
            <person name="Smit A.M."/>
        </authorList>
    </citation>
    <scope>NUCLEOTIDE SEQUENCE [LARGE SCALE GENOMIC DNA]</scope>
    <source>
        <strain evidence="3 4">DSM 19370</strain>
    </source>
</reference>
<evidence type="ECO:0000256" key="1">
    <source>
        <dbReference type="SAM" id="MobiDB-lite"/>
    </source>
</evidence>
<feature type="chain" id="PRO_5003277934" evidence="2">
    <location>
        <begin position="21"/>
        <end position="188"/>
    </location>
</feature>
<dbReference type="PANTHER" id="PTHR30289">
    <property type="entry name" value="UNCHARACTERIZED PROTEIN YBCL-RELATED"/>
    <property type="match status" value="1"/>
</dbReference>
<dbReference type="CDD" id="cd00865">
    <property type="entry name" value="PEBP_bact_arch"/>
    <property type="match status" value="1"/>
</dbReference>
<feature type="region of interest" description="Disordered" evidence="1">
    <location>
        <begin position="103"/>
        <end position="128"/>
    </location>
</feature>
<dbReference type="NCBIfam" id="TIGR00481">
    <property type="entry name" value="YbhB/YbcL family Raf kinase inhibitor-like protein"/>
    <property type="match status" value="1"/>
</dbReference>
<dbReference type="eggNOG" id="COG1881">
    <property type="taxonomic scope" value="Bacteria"/>
</dbReference>
<sequence length="188" mass="19962">MRLQVALAVLSLLASGTAGATAPIALAVSSPDLPAGKLIPDLFTGRDFGCTGGEVSPEIVWRGAPAGTKSVMVTMYDPYRPPQSGWWHWVVIDIPGTADHLPRGAGNPDGPLPAGARMARPDGDAPQPRYYGPCPDKGDPAHHYVITVKALDIARIDLPDTATTADYDYATVGHVLAEGRIVRDYRRP</sequence>
<dbReference type="EMBL" id="AEWJ01000044">
    <property type="protein sequence ID" value="EGD58270.1"/>
    <property type="molecule type" value="Genomic_DNA"/>
</dbReference>
<dbReference type="Pfam" id="PF01161">
    <property type="entry name" value="PBP"/>
    <property type="match status" value="1"/>
</dbReference>
<protein>
    <submittedName>
        <fullName evidence="3">PEBP family protein</fullName>
    </submittedName>
</protein>
<proteinExistence type="predicted"/>
<organism evidence="3 4">
    <name type="scientific">Novosphingobium nitrogenifigens DSM 19370</name>
    <dbReference type="NCBI Taxonomy" id="983920"/>
    <lineage>
        <taxon>Bacteria</taxon>
        <taxon>Pseudomonadati</taxon>
        <taxon>Pseudomonadota</taxon>
        <taxon>Alphaproteobacteria</taxon>
        <taxon>Sphingomonadales</taxon>
        <taxon>Sphingomonadaceae</taxon>
        <taxon>Novosphingobium</taxon>
    </lineage>
</organism>
<dbReference type="AlphaFoldDB" id="F1ZAV2"/>
<dbReference type="OrthoDB" id="9797506at2"/>
<gene>
    <name evidence="3" type="ORF">Y88_0322</name>
</gene>
<dbReference type="InterPro" id="IPR005247">
    <property type="entry name" value="YbhB_YbcL/LppC-like"/>
</dbReference>
<keyword evidence="2" id="KW-0732">Signal</keyword>
<dbReference type="HOGENOM" id="CLU_083918_2_1_5"/>
<comment type="caution">
    <text evidence="3">The sequence shown here is derived from an EMBL/GenBank/DDBJ whole genome shotgun (WGS) entry which is preliminary data.</text>
</comment>
<dbReference type="InterPro" id="IPR036610">
    <property type="entry name" value="PEBP-like_sf"/>
</dbReference>
<accession>F1ZAV2</accession>
<evidence type="ECO:0000313" key="3">
    <source>
        <dbReference type="EMBL" id="EGD58270.1"/>
    </source>
</evidence>
<dbReference type="RefSeq" id="WP_008067091.1">
    <property type="nucleotide sequence ID" value="NZ_AQWK01000006.1"/>
</dbReference>
<evidence type="ECO:0000256" key="2">
    <source>
        <dbReference type="SAM" id="SignalP"/>
    </source>
</evidence>
<keyword evidence="4" id="KW-1185">Reference proteome</keyword>
<dbReference type="FunCoup" id="F1ZAV2">
    <property type="interactions" value="140"/>
</dbReference>
<dbReference type="SUPFAM" id="SSF49777">
    <property type="entry name" value="PEBP-like"/>
    <property type="match status" value="1"/>
</dbReference>